<dbReference type="Pfam" id="PF02754">
    <property type="entry name" value="CCG"/>
    <property type="match status" value="2"/>
</dbReference>
<dbReference type="PANTHER" id="PTHR42947:SF1">
    <property type="entry name" value="COB--COM HETERODISULFIDE REDUCTASE SUBUNIT B 1"/>
    <property type="match status" value="1"/>
</dbReference>
<reference evidence="3 4" key="1">
    <citation type="submission" date="2018-08" db="EMBL/GenBank/DDBJ databases">
        <title>A genome reference for cultivated species of the human gut microbiota.</title>
        <authorList>
            <person name="Zou Y."/>
            <person name="Xue W."/>
            <person name="Luo G."/>
        </authorList>
    </citation>
    <scope>NUCLEOTIDE SEQUENCE [LARGE SCALE GENOMIC DNA]</scope>
    <source>
        <strain evidence="3 4">OM05-15BH</strain>
    </source>
</reference>
<dbReference type="InterPro" id="IPR004017">
    <property type="entry name" value="Cys_rich_dom"/>
</dbReference>
<sequence>MRIGFYPGCSLNGTSCEYNESVKAIGKAMGIDLAEIQDWNCCGATAAHSMNKELSLSLPIRVLALAEKQGFEEIVVPCASCYNRLSVAQHELANNEEIKDTILTVVGLPYLGTVKVLNVLQFIEKYIMDTLPDKIVHPFVHQVACYYGCLLLRPYKILKFDRLEDPQSMDKLMSLLGAKPIDWAFKTECCGAGLSVSRTDLVGRLSGNILKDASDRGAEAVIVACPMCHSNLDMRRSVINRYLTKPITIPVLYITQVLGLAIGLSPKELGLERHFVIVNLKEAELCQE</sequence>
<feature type="domain" description="Cysteine-rich" evidence="2">
    <location>
        <begin position="143"/>
        <end position="233"/>
    </location>
</feature>
<gene>
    <name evidence="3" type="ORF">DXB65_20210</name>
</gene>
<evidence type="ECO:0000259" key="2">
    <source>
        <dbReference type="Pfam" id="PF02754"/>
    </source>
</evidence>
<comment type="caution">
    <text evidence="3">The sequence shown here is derived from an EMBL/GenBank/DDBJ whole genome shotgun (WGS) entry which is preliminary data.</text>
</comment>
<feature type="domain" description="Cysteine-rich" evidence="2">
    <location>
        <begin position="4"/>
        <end position="85"/>
    </location>
</feature>
<proteinExistence type="predicted"/>
<protein>
    <submittedName>
        <fullName evidence="3">Heterodisulfide reductase subunit B</fullName>
    </submittedName>
</protein>
<evidence type="ECO:0000256" key="1">
    <source>
        <dbReference type="ARBA" id="ARBA00023002"/>
    </source>
</evidence>
<dbReference type="Gene3D" id="1.20.1050.140">
    <property type="match status" value="1"/>
</dbReference>
<dbReference type="Gene3D" id="3.40.50.11810">
    <property type="match status" value="1"/>
</dbReference>
<dbReference type="EMBL" id="QSUL01000017">
    <property type="protein sequence ID" value="RGN31621.1"/>
    <property type="molecule type" value="Genomic_DNA"/>
</dbReference>
<dbReference type="Proteomes" id="UP000260983">
    <property type="component" value="Unassembled WGS sequence"/>
</dbReference>
<evidence type="ECO:0000313" key="3">
    <source>
        <dbReference type="EMBL" id="RGN31621.1"/>
    </source>
</evidence>
<organism evidence="3 4">
    <name type="scientific">Bacteroides oleiciplenus</name>
    <dbReference type="NCBI Taxonomy" id="626931"/>
    <lineage>
        <taxon>Bacteria</taxon>
        <taxon>Pseudomonadati</taxon>
        <taxon>Bacteroidota</taxon>
        <taxon>Bacteroidia</taxon>
        <taxon>Bacteroidales</taxon>
        <taxon>Bacteroidaceae</taxon>
        <taxon>Bacteroides</taxon>
    </lineage>
</organism>
<dbReference type="InterPro" id="IPR051278">
    <property type="entry name" value="HdrB/HdrD_reductase"/>
</dbReference>
<dbReference type="RefSeq" id="WP_117725343.1">
    <property type="nucleotide sequence ID" value="NZ_QSUL01000017.1"/>
</dbReference>
<dbReference type="PANTHER" id="PTHR42947">
    <property type="entry name" value="COB--COM HETERODISULFIDE REDUCTASE SUBUNIT B 1"/>
    <property type="match status" value="1"/>
</dbReference>
<dbReference type="AlphaFoldDB" id="A0A3E5B213"/>
<keyword evidence="1" id="KW-0560">Oxidoreductase</keyword>
<evidence type="ECO:0000313" key="4">
    <source>
        <dbReference type="Proteomes" id="UP000260983"/>
    </source>
</evidence>
<dbReference type="GO" id="GO:0016491">
    <property type="term" value="F:oxidoreductase activity"/>
    <property type="evidence" value="ECO:0007669"/>
    <property type="project" value="UniProtKB-KW"/>
</dbReference>
<accession>A0A3E5B213</accession>
<name>A0A3E5B213_9BACE</name>